<dbReference type="Proteomes" id="UP000184384">
    <property type="component" value="Unassembled WGS sequence"/>
</dbReference>
<organism evidence="3 4">
    <name type="scientific">Flavobacterium granuli</name>
    <dbReference type="NCBI Taxonomy" id="280093"/>
    <lineage>
        <taxon>Bacteria</taxon>
        <taxon>Pseudomonadati</taxon>
        <taxon>Bacteroidota</taxon>
        <taxon>Flavobacteriia</taxon>
        <taxon>Flavobacteriales</taxon>
        <taxon>Flavobacteriaceae</taxon>
        <taxon>Flavobacterium</taxon>
    </lineage>
</organism>
<feature type="domain" description="HTH cro/C1-type" evidence="1">
    <location>
        <begin position="45"/>
        <end position="74"/>
    </location>
</feature>
<dbReference type="Proteomes" id="UP000237771">
    <property type="component" value="Unassembled WGS sequence"/>
</dbReference>
<dbReference type="AlphaFoldDB" id="A0A1M5U212"/>
<dbReference type="EMBL" id="PVUB01000015">
    <property type="protein sequence ID" value="PRZ19590.1"/>
    <property type="molecule type" value="Genomic_DNA"/>
</dbReference>
<sequence length="93" mass="10885">MKQYKNERLLKAIALVSKEYRALKDVNQQDVNNDIKENKKVAFHIGRIETAKNNVSISTLYLLCEYFEISLSEFMSRVEEIDISLKSKREEDA</sequence>
<gene>
    <name evidence="2" type="ORF">BC624_1159</name>
    <name evidence="3" type="ORF">SAMN05443373_1179</name>
</gene>
<evidence type="ECO:0000313" key="4">
    <source>
        <dbReference type="Proteomes" id="UP000184384"/>
    </source>
</evidence>
<evidence type="ECO:0000259" key="1">
    <source>
        <dbReference type="PROSITE" id="PS50943"/>
    </source>
</evidence>
<dbReference type="EMBL" id="FQWO01000017">
    <property type="protein sequence ID" value="SHH57062.1"/>
    <property type="molecule type" value="Genomic_DNA"/>
</dbReference>
<dbReference type="OrthoDB" id="1446437at2"/>
<evidence type="ECO:0000313" key="5">
    <source>
        <dbReference type="Proteomes" id="UP000237771"/>
    </source>
</evidence>
<dbReference type="STRING" id="280093.SAMN05443373_1179"/>
<dbReference type="InterPro" id="IPR001387">
    <property type="entry name" value="Cro/C1-type_HTH"/>
</dbReference>
<reference evidence="3" key="2">
    <citation type="submission" date="2016-11" db="EMBL/GenBank/DDBJ databases">
        <authorList>
            <person name="Jaros S."/>
            <person name="Januszkiewicz K."/>
            <person name="Wedrychowicz H."/>
        </authorList>
    </citation>
    <scope>NUCLEOTIDE SEQUENCE [LARGE SCALE GENOMIC DNA]</scope>
    <source>
        <strain evidence="3">DSM 19729</strain>
    </source>
</reference>
<accession>A0A1M5U212</accession>
<dbReference type="RefSeq" id="WP_072946074.1">
    <property type="nucleotide sequence ID" value="NZ_FQWO01000017.1"/>
</dbReference>
<evidence type="ECO:0000313" key="2">
    <source>
        <dbReference type="EMBL" id="PRZ19590.1"/>
    </source>
</evidence>
<dbReference type="Gene3D" id="1.10.260.40">
    <property type="entry name" value="lambda repressor-like DNA-binding domains"/>
    <property type="match status" value="1"/>
</dbReference>
<reference evidence="4" key="1">
    <citation type="submission" date="2016-11" db="EMBL/GenBank/DDBJ databases">
        <authorList>
            <person name="Varghese N."/>
            <person name="Submissions S."/>
        </authorList>
    </citation>
    <scope>NUCLEOTIDE SEQUENCE [LARGE SCALE GENOMIC DNA]</scope>
    <source>
        <strain evidence="4">DSM 19729</strain>
    </source>
</reference>
<evidence type="ECO:0000313" key="3">
    <source>
        <dbReference type="EMBL" id="SHH57062.1"/>
    </source>
</evidence>
<name>A0A1M5U212_9FLAO</name>
<protein>
    <recommendedName>
        <fullName evidence="1">HTH cro/C1-type domain-containing protein</fullName>
    </recommendedName>
</protein>
<dbReference type="GO" id="GO:0003677">
    <property type="term" value="F:DNA binding"/>
    <property type="evidence" value="ECO:0007669"/>
    <property type="project" value="InterPro"/>
</dbReference>
<keyword evidence="5" id="KW-1185">Reference proteome</keyword>
<dbReference type="SUPFAM" id="SSF47413">
    <property type="entry name" value="lambda repressor-like DNA-binding domains"/>
    <property type="match status" value="1"/>
</dbReference>
<dbReference type="InterPro" id="IPR010982">
    <property type="entry name" value="Lambda_DNA-bd_dom_sf"/>
</dbReference>
<proteinExistence type="predicted"/>
<dbReference type="PROSITE" id="PS50943">
    <property type="entry name" value="HTH_CROC1"/>
    <property type="match status" value="1"/>
</dbReference>
<reference evidence="2 5" key="3">
    <citation type="submission" date="2018-03" db="EMBL/GenBank/DDBJ databases">
        <title>Genomic Encyclopedia of Archaeal and Bacterial Type Strains, Phase II (KMG-II): from individual species to whole genera.</title>
        <authorList>
            <person name="Goeker M."/>
        </authorList>
    </citation>
    <scope>NUCLEOTIDE SEQUENCE [LARGE SCALE GENOMIC DNA]</scope>
    <source>
        <strain evidence="2 5">DSM 17797</strain>
    </source>
</reference>